<feature type="transmembrane region" description="Helical" evidence="5">
    <location>
        <begin position="7"/>
        <end position="24"/>
    </location>
</feature>
<dbReference type="InterPro" id="IPR006128">
    <property type="entry name" value="Lipoprotein_PsaA-like"/>
</dbReference>
<evidence type="ECO:0000256" key="3">
    <source>
        <dbReference type="ARBA" id="ARBA00022729"/>
    </source>
</evidence>
<sequence>MKRRNFSIIVIAFILLVAGGYYFITLPNQPAPTGQLKIATTIFPIFDIAQQIGGDDLEVILILPPGASPHTYEPTPSQIRALQNTKIFFKVGLGLDDWADSIARSVDTAKIVALDKNIDVKAGLEHEDEEDENNQDHKGQDPHYWLDARNAIIMAQTITQELSALDPSQANTYQTNLAILTEKLNNTHKQVKNQLSELKRNKLLVFHDSWNYFAQAYGLEIIAAVEPSPGREPTPQYLQNLTQQINQYNISVVFSEPQLPIDTIKPFLDDLNLSYSVLDPIGGVPGRDSYIELLNYNANTIKAALKYL</sequence>
<proteinExistence type="inferred from homology"/>
<evidence type="ECO:0000256" key="4">
    <source>
        <dbReference type="RuleBase" id="RU003512"/>
    </source>
</evidence>
<keyword evidence="5" id="KW-1133">Transmembrane helix</keyword>
<dbReference type="PANTHER" id="PTHR42953:SF3">
    <property type="entry name" value="HIGH-AFFINITY ZINC UPTAKE SYSTEM PROTEIN ZNUA"/>
    <property type="match status" value="1"/>
</dbReference>
<dbReference type="GO" id="GO:0007155">
    <property type="term" value="P:cell adhesion"/>
    <property type="evidence" value="ECO:0007669"/>
    <property type="project" value="InterPro"/>
</dbReference>
<dbReference type="Pfam" id="PF01297">
    <property type="entry name" value="ZnuA"/>
    <property type="match status" value="1"/>
</dbReference>
<evidence type="ECO:0000313" key="6">
    <source>
        <dbReference type="EMBL" id="PIS04729.1"/>
    </source>
</evidence>
<keyword evidence="3" id="KW-0732">Signal</keyword>
<dbReference type="Proteomes" id="UP000230935">
    <property type="component" value="Unassembled WGS sequence"/>
</dbReference>
<evidence type="ECO:0000256" key="2">
    <source>
        <dbReference type="ARBA" id="ARBA00022448"/>
    </source>
</evidence>
<gene>
    <name evidence="6" type="ORF">COT81_04905</name>
</gene>
<keyword evidence="5" id="KW-0472">Membrane</keyword>
<dbReference type="PRINTS" id="PR00690">
    <property type="entry name" value="ADHESNFAMILY"/>
</dbReference>
<dbReference type="PANTHER" id="PTHR42953">
    <property type="entry name" value="HIGH-AFFINITY ZINC UPTAKE SYSTEM PROTEIN ZNUA-RELATED"/>
    <property type="match status" value="1"/>
</dbReference>
<evidence type="ECO:0000313" key="7">
    <source>
        <dbReference type="Proteomes" id="UP000230935"/>
    </source>
</evidence>
<dbReference type="Gene3D" id="3.40.50.1980">
    <property type="entry name" value="Nitrogenase molybdenum iron protein domain"/>
    <property type="match status" value="2"/>
</dbReference>
<dbReference type="EMBL" id="PEZZ01000038">
    <property type="protein sequence ID" value="PIS04729.1"/>
    <property type="molecule type" value="Genomic_DNA"/>
</dbReference>
<comment type="similarity">
    <text evidence="1 4">Belongs to the bacterial solute-binding protein 9 family.</text>
</comment>
<dbReference type="SUPFAM" id="SSF53807">
    <property type="entry name" value="Helical backbone' metal receptor"/>
    <property type="match status" value="1"/>
</dbReference>
<dbReference type="AlphaFoldDB" id="A0A2H0W049"/>
<keyword evidence="5" id="KW-0812">Transmembrane</keyword>
<dbReference type="InterPro" id="IPR006129">
    <property type="entry name" value="AdhesinB"/>
</dbReference>
<evidence type="ECO:0008006" key="8">
    <source>
        <dbReference type="Google" id="ProtNLM"/>
    </source>
</evidence>
<evidence type="ECO:0000256" key="5">
    <source>
        <dbReference type="SAM" id="Phobius"/>
    </source>
</evidence>
<name>A0A2H0W049_9BACT</name>
<protein>
    <recommendedName>
        <fullName evidence="8">Zinc ABC transporter substrate-binding protein</fullName>
    </recommendedName>
</protein>
<keyword evidence="2 4" id="KW-0813">Transport</keyword>
<dbReference type="GO" id="GO:0030001">
    <property type="term" value="P:metal ion transport"/>
    <property type="evidence" value="ECO:0007669"/>
    <property type="project" value="InterPro"/>
</dbReference>
<comment type="caution">
    <text evidence="6">The sequence shown here is derived from an EMBL/GenBank/DDBJ whole genome shotgun (WGS) entry which is preliminary data.</text>
</comment>
<dbReference type="InterPro" id="IPR050492">
    <property type="entry name" value="Bact_metal-bind_prot9"/>
</dbReference>
<accession>A0A2H0W049</accession>
<organism evidence="6 7">
    <name type="scientific">Candidatus Buchananbacteria bacterium CG10_big_fil_rev_8_21_14_0_10_42_9</name>
    <dbReference type="NCBI Taxonomy" id="1974526"/>
    <lineage>
        <taxon>Bacteria</taxon>
        <taxon>Candidatus Buchananiibacteriota</taxon>
    </lineage>
</organism>
<reference evidence="7" key="1">
    <citation type="submission" date="2017-09" db="EMBL/GenBank/DDBJ databases">
        <title>Depth-based differentiation of microbial function through sediment-hosted aquifers and enrichment of novel symbionts in the deep terrestrial subsurface.</title>
        <authorList>
            <person name="Probst A.J."/>
            <person name="Ladd B."/>
            <person name="Jarett J.K."/>
            <person name="Geller-Mcgrath D.E."/>
            <person name="Sieber C.M.K."/>
            <person name="Emerson J.B."/>
            <person name="Anantharaman K."/>
            <person name="Thomas B.C."/>
            <person name="Malmstrom R."/>
            <person name="Stieglmeier M."/>
            <person name="Klingl A."/>
            <person name="Woyke T."/>
            <person name="Ryan C.M."/>
            <person name="Banfield J.F."/>
        </authorList>
    </citation>
    <scope>NUCLEOTIDE SEQUENCE [LARGE SCALE GENOMIC DNA]</scope>
</reference>
<dbReference type="GO" id="GO:0046872">
    <property type="term" value="F:metal ion binding"/>
    <property type="evidence" value="ECO:0007669"/>
    <property type="project" value="InterPro"/>
</dbReference>
<dbReference type="PRINTS" id="PR00691">
    <property type="entry name" value="ADHESINB"/>
</dbReference>
<evidence type="ECO:0000256" key="1">
    <source>
        <dbReference type="ARBA" id="ARBA00011028"/>
    </source>
</evidence>
<dbReference type="InterPro" id="IPR006127">
    <property type="entry name" value="ZnuA-like"/>
</dbReference>